<gene>
    <name evidence="3" type="ORF">MENT_LOCUS16081</name>
</gene>
<dbReference type="EMBL" id="CAJEWN010000098">
    <property type="protein sequence ID" value="CAD2163576.1"/>
    <property type="molecule type" value="Genomic_DNA"/>
</dbReference>
<evidence type="ECO:0000256" key="1">
    <source>
        <dbReference type="SAM" id="MobiDB-lite"/>
    </source>
</evidence>
<dbReference type="AlphaFoldDB" id="A0A6V7UQF5"/>
<feature type="region of interest" description="Disordered" evidence="1">
    <location>
        <begin position="27"/>
        <end position="48"/>
    </location>
</feature>
<name>A0A6V7UQF5_MELEN</name>
<dbReference type="Proteomes" id="UP000580250">
    <property type="component" value="Unassembled WGS sequence"/>
</dbReference>
<organism evidence="3 4">
    <name type="scientific">Meloidogyne enterolobii</name>
    <name type="common">Root-knot nematode worm</name>
    <name type="synonym">Meloidogyne mayaguensis</name>
    <dbReference type="NCBI Taxonomy" id="390850"/>
    <lineage>
        <taxon>Eukaryota</taxon>
        <taxon>Metazoa</taxon>
        <taxon>Ecdysozoa</taxon>
        <taxon>Nematoda</taxon>
        <taxon>Chromadorea</taxon>
        <taxon>Rhabditida</taxon>
        <taxon>Tylenchina</taxon>
        <taxon>Tylenchomorpha</taxon>
        <taxon>Tylenchoidea</taxon>
        <taxon>Meloidogynidae</taxon>
        <taxon>Meloidogyninae</taxon>
        <taxon>Meloidogyne</taxon>
    </lineage>
</organism>
<proteinExistence type="predicted"/>
<comment type="caution">
    <text evidence="3">The sequence shown here is derived from an EMBL/GenBank/DDBJ whole genome shotgun (WGS) entry which is preliminary data.</text>
</comment>
<feature type="chain" id="PRO_5028407067" evidence="2">
    <location>
        <begin position="23"/>
        <end position="78"/>
    </location>
</feature>
<protein>
    <submittedName>
        <fullName evidence="3">Uncharacterized protein</fullName>
    </submittedName>
</protein>
<keyword evidence="2" id="KW-0732">Signal</keyword>
<feature type="signal peptide" evidence="2">
    <location>
        <begin position="1"/>
        <end position="22"/>
    </location>
</feature>
<evidence type="ECO:0000313" key="3">
    <source>
        <dbReference type="EMBL" id="CAD2163576.1"/>
    </source>
</evidence>
<evidence type="ECO:0000313" key="4">
    <source>
        <dbReference type="Proteomes" id="UP000580250"/>
    </source>
</evidence>
<evidence type="ECO:0000256" key="2">
    <source>
        <dbReference type="SAM" id="SignalP"/>
    </source>
</evidence>
<sequence>MQKLLPVLLVFLLAAEIFVVSARFSKTKKPKDETTTLATEPEDVENDPAPKKCGKCKNKCKCGYDDCNKCYCKEKCWA</sequence>
<reference evidence="3 4" key="1">
    <citation type="submission" date="2020-08" db="EMBL/GenBank/DDBJ databases">
        <authorList>
            <person name="Koutsovoulos G."/>
            <person name="Danchin GJ E."/>
        </authorList>
    </citation>
    <scope>NUCLEOTIDE SEQUENCE [LARGE SCALE GENOMIC DNA]</scope>
</reference>
<accession>A0A6V7UQF5</accession>